<organism evidence="2 3">
    <name type="scientific">Ruania alkalisoli</name>
    <dbReference type="NCBI Taxonomy" id="2779775"/>
    <lineage>
        <taxon>Bacteria</taxon>
        <taxon>Bacillati</taxon>
        <taxon>Actinomycetota</taxon>
        <taxon>Actinomycetes</taxon>
        <taxon>Micrococcales</taxon>
        <taxon>Ruaniaceae</taxon>
        <taxon>Ruania</taxon>
    </lineage>
</organism>
<dbReference type="AlphaFoldDB" id="A0A7M1SQB2"/>
<evidence type="ECO:0008006" key="4">
    <source>
        <dbReference type="Google" id="ProtNLM"/>
    </source>
</evidence>
<dbReference type="RefSeq" id="WP_193495403.1">
    <property type="nucleotide sequence ID" value="NZ_CP063169.1"/>
</dbReference>
<evidence type="ECO:0000256" key="1">
    <source>
        <dbReference type="SAM" id="Coils"/>
    </source>
</evidence>
<evidence type="ECO:0000313" key="3">
    <source>
        <dbReference type="Proteomes" id="UP000593758"/>
    </source>
</evidence>
<gene>
    <name evidence="2" type="ORF">IM660_10705</name>
</gene>
<accession>A0A7M1SQB2</accession>
<sequence>MPNGARGESDEAYYYNLETGEVEHGKVSDWTSRIGPYASAAEAAQALERVRARNEAWEEAEREWEDDPDDD</sequence>
<evidence type="ECO:0000313" key="2">
    <source>
        <dbReference type="EMBL" id="QOR69194.1"/>
    </source>
</evidence>
<dbReference type="EMBL" id="CP063169">
    <property type="protein sequence ID" value="QOR69194.1"/>
    <property type="molecule type" value="Genomic_DNA"/>
</dbReference>
<keyword evidence="1" id="KW-0175">Coiled coil</keyword>
<feature type="coiled-coil region" evidence="1">
    <location>
        <begin position="40"/>
        <end position="67"/>
    </location>
</feature>
<proteinExistence type="predicted"/>
<dbReference type="KEGG" id="halt:IM660_10705"/>
<protein>
    <recommendedName>
        <fullName evidence="4">SPOR domain-containing protein</fullName>
    </recommendedName>
</protein>
<name>A0A7M1SQB2_9MICO</name>
<keyword evidence="3" id="KW-1185">Reference proteome</keyword>
<reference evidence="2 3" key="1">
    <citation type="submission" date="2020-10" db="EMBL/GenBank/DDBJ databases">
        <title>Haloactinobacterium sp. RN3S43, a bacterium isolated from saline soil.</title>
        <authorList>
            <person name="Sun J.-Q."/>
        </authorList>
    </citation>
    <scope>NUCLEOTIDE SEQUENCE [LARGE SCALE GENOMIC DNA]</scope>
    <source>
        <strain evidence="2 3">RN3S43</strain>
    </source>
</reference>
<dbReference type="Proteomes" id="UP000593758">
    <property type="component" value="Chromosome"/>
</dbReference>